<dbReference type="PANTHER" id="PTHR30008">
    <property type="entry name" value="EXODEOXYRIBONUCLEASE 7 LARGE SUBUNIT"/>
    <property type="match status" value="1"/>
</dbReference>
<evidence type="ECO:0000256" key="4">
    <source>
        <dbReference type="ARBA" id="ARBA00022839"/>
    </source>
</evidence>
<dbReference type="CDD" id="cd04489">
    <property type="entry name" value="ExoVII_LU_OBF"/>
    <property type="match status" value="1"/>
</dbReference>
<dbReference type="InterPro" id="IPR025824">
    <property type="entry name" value="OB-fold_nuc-bd_dom"/>
</dbReference>
<feature type="domain" description="OB-fold nucleic acid binding" evidence="6">
    <location>
        <begin position="13"/>
        <end position="108"/>
    </location>
</feature>
<dbReference type="PANTHER" id="PTHR30008:SF0">
    <property type="entry name" value="EXODEOXYRIBONUCLEASE 7 LARGE SUBUNIT"/>
    <property type="match status" value="1"/>
</dbReference>
<name>A0A9Q4GGY2_9EURY</name>
<sequence length="409" mass="45238">METRLTEFSDDVLSVSEVTDRVSRLLDDDRVLSDARVRGEVSDFSHASSGHMYFTLKDDETALSCVMFRSANGKLGFEPDEGDDVVAEGGVSVYEARGEYQLYVRDMERAGRGERYEEYLRLRSQLEDEGLFDNDRKKTLPDYPTTVGVATSASGAAVHDVHDVVSRRFPARVLLAPTRVQGDGSAEEIADAVERLDSTDADVLVVGRGGGSVDDLWAFNEEAVPRAIADCETPVVSAVGHEVDVTLADLSADERAATPSEAAELVVPDDDEIRQRLDGIERRIRGSVERAVESRRRTVESHEEFLRRAPVVDEYAQRIDELDEALRTGVKETVEDARARVDEQTRLLESVSPLKVLSRGYSVVESEDGVVETVEDVSEGDSLVLRLADGDIETRVEELRPDTDRTDRG</sequence>
<evidence type="ECO:0000313" key="8">
    <source>
        <dbReference type="Proteomes" id="UP001149411"/>
    </source>
</evidence>
<dbReference type="Proteomes" id="UP001149411">
    <property type="component" value="Unassembled WGS sequence"/>
</dbReference>
<keyword evidence="8" id="KW-1185">Reference proteome</keyword>
<dbReference type="EC" id="3.1.11.6" evidence="7"/>
<reference evidence="7" key="1">
    <citation type="submission" date="2022-09" db="EMBL/GenBank/DDBJ databases">
        <title>Haloadaptaus new haloarchaeum isolated from saline soil.</title>
        <authorList>
            <person name="Duran-Viseras A."/>
            <person name="Sanchez-Porro C."/>
            <person name="Ventosa A."/>
        </authorList>
    </citation>
    <scope>NUCLEOTIDE SEQUENCE</scope>
    <source>
        <strain evidence="7">F3-133</strain>
    </source>
</reference>
<keyword evidence="1" id="KW-0963">Cytoplasm</keyword>
<gene>
    <name evidence="7" type="primary">xseA</name>
    <name evidence="7" type="ORF">EGH25_02520</name>
</gene>
<dbReference type="Pfam" id="PF13742">
    <property type="entry name" value="tRNA_anti_2"/>
    <property type="match status" value="1"/>
</dbReference>
<dbReference type="Gene3D" id="2.40.50.1010">
    <property type="match status" value="1"/>
</dbReference>
<organism evidence="7 8">
    <name type="scientific">Halorutilus salinus</name>
    <dbReference type="NCBI Taxonomy" id="2487751"/>
    <lineage>
        <taxon>Archaea</taxon>
        <taxon>Methanobacteriati</taxon>
        <taxon>Methanobacteriota</taxon>
        <taxon>Stenosarchaea group</taxon>
        <taxon>Halobacteria</taxon>
        <taxon>Halorutilales</taxon>
        <taxon>Halorutilaceae</taxon>
        <taxon>Halorutilus</taxon>
    </lineage>
</organism>
<dbReference type="GO" id="GO:0008855">
    <property type="term" value="F:exodeoxyribonuclease VII activity"/>
    <property type="evidence" value="ECO:0007669"/>
    <property type="project" value="UniProtKB-EC"/>
</dbReference>
<keyword evidence="2" id="KW-0540">Nuclease</keyword>
<dbReference type="NCBIfam" id="TIGR00237">
    <property type="entry name" value="xseA"/>
    <property type="match status" value="1"/>
</dbReference>
<comment type="caution">
    <text evidence="7">The sequence shown here is derived from an EMBL/GenBank/DDBJ whole genome shotgun (WGS) entry which is preliminary data.</text>
</comment>
<keyword evidence="3 7" id="KW-0378">Hydrolase</keyword>
<evidence type="ECO:0000259" key="5">
    <source>
        <dbReference type="Pfam" id="PF02601"/>
    </source>
</evidence>
<dbReference type="RefSeq" id="WP_266085943.1">
    <property type="nucleotide sequence ID" value="NZ_RKLV01000002.1"/>
</dbReference>
<evidence type="ECO:0000313" key="7">
    <source>
        <dbReference type="EMBL" id="MCX2818225.1"/>
    </source>
</evidence>
<feature type="domain" description="Exonuclease VII large subunit C-terminal" evidence="5">
    <location>
        <begin position="131"/>
        <end position="344"/>
    </location>
</feature>
<evidence type="ECO:0000259" key="6">
    <source>
        <dbReference type="Pfam" id="PF13742"/>
    </source>
</evidence>
<proteinExistence type="inferred from homology"/>
<dbReference type="HAMAP" id="MF_00378">
    <property type="entry name" value="Exonuc_7_L"/>
    <property type="match status" value="1"/>
</dbReference>
<dbReference type="GO" id="GO:0009318">
    <property type="term" value="C:exodeoxyribonuclease VII complex"/>
    <property type="evidence" value="ECO:0007669"/>
    <property type="project" value="InterPro"/>
</dbReference>
<keyword evidence="4" id="KW-0269">Exonuclease</keyword>
<accession>A0A9Q4GGY2</accession>
<dbReference type="GO" id="GO:0003676">
    <property type="term" value="F:nucleic acid binding"/>
    <property type="evidence" value="ECO:0007669"/>
    <property type="project" value="InterPro"/>
</dbReference>
<evidence type="ECO:0000256" key="2">
    <source>
        <dbReference type="ARBA" id="ARBA00022722"/>
    </source>
</evidence>
<dbReference type="AlphaFoldDB" id="A0A9Q4GGY2"/>
<evidence type="ECO:0000256" key="3">
    <source>
        <dbReference type="ARBA" id="ARBA00022801"/>
    </source>
</evidence>
<dbReference type="InterPro" id="IPR020579">
    <property type="entry name" value="Exonuc_VII_lsu_C"/>
</dbReference>
<evidence type="ECO:0000256" key="1">
    <source>
        <dbReference type="ARBA" id="ARBA00022490"/>
    </source>
</evidence>
<dbReference type="EMBL" id="RKLV01000002">
    <property type="protein sequence ID" value="MCX2818225.1"/>
    <property type="molecule type" value="Genomic_DNA"/>
</dbReference>
<dbReference type="InterPro" id="IPR003753">
    <property type="entry name" value="Exonuc_VII_L"/>
</dbReference>
<dbReference type="GO" id="GO:0006308">
    <property type="term" value="P:DNA catabolic process"/>
    <property type="evidence" value="ECO:0007669"/>
    <property type="project" value="InterPro"/>
</dbReference>
<protein>
    <submittedName>
        <fullName evidence="7">Exodeoxyribonuclease VII large subunit</fullName>
        <ecNumber evidence="7">3.1.11.6</ecNumber>
    </submittedName>
</protein>
<dbReference type="Pfam" id="PF02601">
    <property type="entry name" value="Exonuc_VII_L"/>
    <property type="match status" value="1"/>
</dbReference>